<keyword evidence="4" id="KW-0732">Signal</keyword>
<protein>
    <submittedName>
        <fullName evidence="7">Fibrinogen C-terminal domain-containing protein</fullName>
    </submittedName>
</protein>
<keyword evidence="6" id="KW-1185">Reference proteome</keyword>
<dbReference type="AlphaFoldDB" id="A0A9J2P8D7"/>
<keyword evidence="1" id="KW-1015">Disulfide bond</keyword>
<accession>A0A9J2P8D7</accession>
<dbReference type="WBParaSite" id="ALUE_0000575901-mRNA-1">
    <property type="protein sequence ID" value="ALUE_0000575901-mRNA-1"/>
    <property type="gene ID" value="ALUE_0000575901"/>
</dbReference>
<reference evidence="7" key="1">
    <citation type="submission" date="2023-03" db="UniProtKB">
        <authorList>
            <consortium name="WormBaseParasite"/>
        </authorList>
    </citation>
    <scope>IDENTIFICATION</scope>
</reference>
<dbReference type="InterPro" id="IPR050373">
    <property type="entry name" value="Fibrinogen_C-term_domain"/>
</dbReference>
<dbReference type="Pfam" id="PF00147">
    <property type="entry name" value="Fibrinogen_C"/>
    <property type="match status" value="1"/>
</dbReference>
<dbReference type="Gene3D" id="3.90.215.10">
    <property type="entry name" value="Gamma Fibrinogen, chain A, domain 1"/>
    <property type="match status" value="1"/>
</dbReference>
<feature type="coiled-coil region" evidence="2">
    <location>
        <begin position="356"/>
        <end position="383"/>
    </location>
</feature>
<evidence type="ECO:0000256" key="2">
    <source>
        <dbReference type="SAM" id="Coils"/>
    </source>
</evidence>
<feature type="chain" id="PRO_5039952666" evidence="4">
    <location>
        <begin position="38"/>
        <end position="712"/>
    </location>
</feature>
<feature type="domain" description="Fibrinogen C-terminal" evidence="5">
    <location>
        <begin position="478"/>
        <end position="693"/>
    </location>
</feature>
<evidence type="ECO:0000259" key="5">
    <source>
        <dbReference type="PROSITE" id="PS51406"/>
    </source>
</evidence>
<dbReference type="Gene3D" id="4.10.530.10">
    <property type="entry name" value="Gamma-fibrinogen Carboxyl Terminal Fragment, domain 2"/>
    <property type="match status" value="1"/>
</dbReference>
<proteinExistence type="predicted"/>
<organism evidence="6 7">
    <name type="scientific">Ascaris lumbricoides</name>
    <name type="common">Giant roundworm</name>
    <dbReference type="NCBI Taxonomy" id="6252"/>
    <lineage>
        <taxon>Eukaryota</taxon>
        <taxon>Metazoa</taxon>
        <taxon>Ecdysozoa</taxon>
        <taxon>Nematoda</taxon>
        <taxon>Chromadorea</taxon>
        <taxon>Rhabditida</taxon>
        <taxon>Spirurina</taxon>
        <taxon>Ascaridomorpha</taxon>
        <taxon>Ascaridoidea</taxon>
        <taxon>Ascarididae</taxon>
        <taxon>Ascaris</taxon>
    </lineage>
</organism>
<feature type="region of interest" description="Disordered" evidence="3">
    <location>
        <begin position="70"/>
        <end position="120"/>
    </location>
</feature>
<dbReference type="InterPro" id="IPR036056">
    <property type="entry name" value="Fibrinogen-like_C"/>
</dbReference>
<feature type="coiled-coil region" evidence="2">
    <location>
        <begin position="282"/>
        <end position="319"/>
    </location>
</feature>
<feature type="signal peptide" evidence="4">
    <location>
        <begin position="1"/>
        <end position="37"/>
    </location>
</feature>
<dbReference type="SMART" id="SM00186">
    <property type="entry name" value="FBG"/>
    <property type="match status" value="1"/>
</dbReference>
<evidence type="ECO:0000313" key="7">
    <source>
        <dbReference type="WBParaSite" id="ALUE_0000575901-mRNA-1"/>
    </source>
</evidence>
<dbReference type="InterPro" id="IPR020837">
    <property type="entry name" value="Fibrinogen_CS"/>
</dbReference>
<dbReference type="Proteomes" id="UP000036681">
    <property type="component" value="Unplaced"/>
</dbReference>
<name>A0A9J2P8D7_ASCLU</name>
<evidence type="ECO:0000256" key="1">
    <source>
        <dbReference type="ARBA" id="ARBA00023157"/>
    </source>
</evidence>
<keyword evidence="2" id="KW-0175">Coiled coil</keyword>
<dbReference type="PANTHER" id="PTHR19143">
    <property type="entry name" value="FIBRINOGEN/TENASCIN/ANGIOPOEITIN"/>
    <property type="match status" value="1"/>
</dbReference>
<evidence type="ECO:0000256" key="3">
    <source>
        <dbReference type="SAM" id="MobiDB-lite"/>
    </source>
</evidence>
<dbReference type="InterPro" id="IPR002181">
    <property type="entry name" value="Fibrinogen_a/b/g_C_dom"/>
</dbReference>
<evidence type="ECO:0000313" key="6">
    <source>
        <dbReference type="Proteomes" id="UP000036681"/>
    </source>
</evidence>
<dbReference type="InterPro" id="IPR014716">
    <property type="entry name" value="Fibrinogen_a/b/g_C_1"/>
</dbReference>
<feature type="coiled-coil region" evidence="2">
    <location>
        <begin position="448"/>
        <end position="482"/>
    </location>
</feature>
<dbReference type="PROSITE" id="PS00514">
    <property type="entry name" value="FIBRINOGEN_C_1"/>
    <property type="match status" value="1"/>
</dbReference>
<feature type="compositionally biased region" description="Basic and acidic residues" evidence="3">
    <location>
        <begin position="70"/>
        <end position="91"/>
    </location>
</feature>
<dbReference type="PROSITE" id="PS51406">
    <property type="entry name" value="FIBRINOGEN_C_2"/>
    <property type="match status" value="1"/>
</dbReference>
<sequence length="712" mass="81734">MYCMHSWGMDCIGSGCSRHLHEISLCWIFAYIFVVCASERNEATRDELFPHESLQESLQRRLTSLESRVRALENDRQASNNEGERRSRGDAYRPPSSAVSDDDSNVQMVSTRTTHEETRDASVARDFVEDEPMDRRFTNEVTAQRQSRALGNTHAAVIHLDEVHAYSNEILTDTVDTANIEQEMRKINDKLRWIDFLLSRFQNELEHLKGGVTYQVLDESNDGASGEEGEYFYAIDGSMLGSGDDSDRNINDLYDRFAQLKETVETVMNGAYNTNSSGADERTTFEKNKSDFLRRIHELEEQRKRDHELRLQEEKLQGERISSMESELIKTKSLVDKWMMVSEAMKRSHMRIFTALTEQLARYNSLQTNLVNMELKVAHLQVKVMNATHQGMKSPTSCDSTEIAVRLKLDVDQMRKDFDVQRTIVDALSEEVSIKADEKSVNDMRTSLASANDKIEKLDSHLRNIIDNVNNNRKALQNLESSLPKACSDSLSTYGVYKDYLLIKPSDQLPSHIARCDGNWTIIQQRNDGTTAFNRTFEEYRWPFGEANHDHWIGNEYIHALTQPVGCSIRFETWDLFGEYRVALYHSFSVSDFTSLYRYDFGGRLNISGYDKEASNLTDAMSFHSGRRFSSLDRDEDSSSTHCARYYAAGWWFANCAKSNLNGNFHLGILWFDLQSGDWIHLRRTRISISTNEASVHYISEHSTPTAIIDDV</sequence>
<dbReference type="SUPFAM" id="SSF56496">
    <property type="entry name" value="Fibrinogen C-terminal domain-like"/>
    <property type="match status" value="1"/>
</dbReference>
<dbReference type="GO" id="GO:0005615">
    <property type="term" value="C:extracellular space"/>
    <property type="evidence" value="ECO:0007669"/>
    <property type="project" value="TreeGrafter"/>
</dbReference>
<evidence type="ECO:0000256" key="4">
    <source>
        <dbReference type="SAM" id="SignalP"/>
    </source>
</evidence>